<dbReference type="OrthoDB" id="43460at2759"/>
<dbReference type="SUPFAM" id="SSF46938">
    <property type="entry name" value="CRAL/TRIO N-terminal domain"/>
    <property type="match status" value="1"/>
</dbReference>
<dbReference type="CDD" id="cd00170">
    <property type="entry name" value="SEC14"/>
    <property type="match status" value="1"/>
</dbReference>
<dbReference type="PANTHER" id="PTHR46590:SF1">
    <property type="entry name" value="PHOSPHATIDYLINOSITOL TRANSFER PROTEIN CSR1"/>
    <property type="match status" value="1"/>
</dbReference>
<evidence type="ECO:0000259" key="2">
    <source>
        <dbReference type="PROSITE" id="PS50191"/>
    </source>
</evidence>
<proteinExistence type="predicted"/>
<reference evidence="3 4" key="1">
    <citation type="journal article" date="2016" name="Genome Biol. Evol.">
        <title>Divergent and convergent evolution of fungal pathogenicity.</title>
        <authorList>
            <person name="Shang Y."/>
            <person name="Xiao G."/>
            <person name="Zheng P."/>
            <person name="Cen K."/>
            <person name="Zhan S."/>
            <person name="Wang C."/>
        </authorList>
    </citation>
    <scope>NUCLEOTIDE SEQUENCE [LARGE SCALE GENOMIC DNA]</scope>
    <source>
        <strain evidence="3 4">RCEF 1005</strain>
    </source>
</reference>
<keyword evidence="4" id="KW-1185">Reference proteome</keyword>
<dbReference type="Gene3D" id="3.40.525.10">
    <property type="entry name" value="CRAL-TRIO lipid binding domain"/>
    <property type="match status" value="1"/>
</dbReference>
<dbReference type="InterPro" id="IPR052432">
    <property type="entry name" value="PITP/CRAL-TRIO"/>
</dbReference>
<dbReference type="SMART" id="SM00516">
    <property type="entry name" value="SEC14"/>
    <property type="match status" value="1"/>
</dbReference>
<feature type="domain" description="CRAL-TRIO" evidence="2">
    <location>
        <begin position="176"/>
        <end position="339"/>
    </location>
</feature>
<dbReference type="SUPFAM" id="SSF52087">
    <property type="entry name" value="CRAL/TRIO domain"/>
    <property type="match status" value="1"/>
</dbReference>
<dbReference type="InterPro" id="IPR036273">
    <property type="entry name" value="CRAL/TRIO_N_dom_sf"/>
</dbReference>
<dbReference type="AlphaFoldDB" id="A0A162JP31"/>
<gene>
    <name evidence="3" type="ORF">LEL_08947</name>
</gene>
<feature type="region of interest" description="Disordered" evidence="1">
    <location>
        <begin position="45"/>
        <end position="67"/>
    </location>
</feature>
<dbReference type="Proteomes" id="UP000076881">
    <property type="component" value="Unassembled WGS sequence"/>
</dbReference>
<dbReference type="EMBL" id="AZHF01000008">
    <property type="protein sequence ID" value="OAA71712.1"/>
    <property type="molecule type" value="Genomic_DNA"/>
</dbReference>
<dbReference type="PANTHER" id="PTHR46590">
    <property type="entry name" value="PHOSPHATIDYLINOSITOL TRANSFER PROTEIN CSR1-RELATED"/>
    <property type="match status" value="1"/>
</dbReference>
<dbReference type="PROSITE" id="PS50191">
    <property type="entry name" value="CRAL_TRIO"/>
    <property type="match status" value="1"/>
</dbReference>
<protein>
    <submittedName>
        <fullName evidence="3">Phosphatidylinositol transfer protein CSR1</fullName>
    </submittedName>
</protein>
<dbReference type="Pfam" id="PF00650">
    <property type="entry name" value="CRAL_TRIO"/>
    <property type="match status" value="1"/>
</dbReference>
<dbReference type="InterPro" id="IPR001251">
    <property type="entry name" value="CRAL-TRIO_dom"/>
</dbReference>
<name>A0A162JP31_CORDF</name>
<evidence type="ECO:0000313" key="4">
    <source>
        <dbReference type="Proteomes" id="UP000076881"/>
    </source>
</evidence>
<evidence type="ECO:0000256" key="1">
    <source>
        <dbReference type="SAM" id="MobiDB-lite"/>
    </source>
</evidence>
<dbReference type="InterPro" id="IPR036865">
    <property type="entry name" value="CRAL-TRIO_dom_sf"/>
</dbReference>
<accession>A0A162JP31</accession>
<organism evidence="3 4">
    <name type="scientific">Akanthomyces lecanii RCEF 1005</name>
    <dbReference type="NCBI Taxonomy" id="1081108"/>
    <lineage>
        <taxon>Eukaryota</taxon>
        <taxon>Fungi</taxon>
        <taxon>Dikarya</taxon>
        <taxon>Ascomycota</taxon>
        <taxon>Pezizomycotina</taxon>
        <taxon>Sordariomycetes</taxon>
        <taxon>Hypocreomycetidae</taxon>
        <taxon>Hypocreales</taxon>
        <taxon>Cordycipitaceae</taxon>
        <taxon>Akanthomyces</taxon>
        <taxon>Cordyceps confragosa</taxon>
    </lineage>
</organism>
<sequence>MEHENSRPAHSYPSEQQKRAADIWQAIFKLQTSFSEYLYTPMRPSEGEKQHQVSNGSETDIIGPPQPRNITTVLEELEISPKHIGSDESANLVSKIRRLLDNRSLTELIVNTAKHESPDSFVLRYFRARKWEIGRTLCMLIAALHWYHFEANVEGDILKNGEEVAIRDSEKGICLDPKLASDFMKQVRMGKSFLHGRDKDGRPIWYARVRLHRPSDQCNESIERYTLYLIENIRLMLTPSTETITIFYDMTGFSIANMDYNFVKFSTNIFEANYPEILGYILIHNAPWVFQGIWRLIRGWLDPVVANKVRFTTGRKGLEKFIAPENLVKELGGDDDWTYRYEEPISGENERLTDAATRDRLLLERETLTKQFVSISNAWLKALDHAELMSNRSIVIGQLRSNYAKLDPYIRSRSLYDRQGTLVIADVDLSTGNTDEKKASS</sequence>
<comment type="caution">
    <text evidence="3">The sequence shown here is derived from an EMBL/GenBank/DDBJ whole genome shotgun (WGS) entry which is preliminary data.</text>
</comment>
<evidence type="ECO:0000313" key="3">
    <source>
        <dbReference type="EMBL" id="OAA71712.1"/>
    </source>
</evidence>